<feature type="binding site" evidence="6">
    <location>
        <begin position="89"/>
        <end position="91"/>
    </location>
    <ligand>
        <name>biotin</name>
        <dbReference type="ChEBI" id="CHEBI:57586"/>
    </ligand>
</feature>
<dbReference type="AlphaFoldDB" id="A0A1H1WUP1"/>
<evidence type="ECO:0000256" key="6">
    <source>
        <dbReference type="HAMAP-Rule" id="MF_00978"/>
    </source>
</evidence>
<dbReference type="HAMAP" id="MF_00978">
    <property type="entry name" value="Bifunct_BirA"/>
    <property type="match status" value="1"/>
</dbReference>
<dbReference type="PANTHER" id="PTHR12835:SF5">
    <property type="entry name" value="BIOTIN--PROTEIN LIGASE"/>
    <property type="match status" value="1"/>
</dbReference>
<evidence type="ECO:0000256" key="1">
    <source>
        <dbReference type="ARBA" id="ARBA00022598"/>
    </source>
</evidence>
<proteinExistence type="inferred from homology"/>
<evidence type="ECO:0000313" key="9">
    <source>
        <dbReference type="Proteomes" id="UP000243207"/>
    </source>
</evidence>
<evidence type="ECO:0000313" key="8">
    <source>
        <dbReference type="EMBL" id="SDT00998.1"/>
    </source>
</evidence>
<dbReference type="EMBL" id="LT629736">
    <property type="protein sequence ID" value="SDT00998.1"/>
    <property type="molecule type" value="Genomic_DNA"/>
</dbReference>
<comment type="catalytic activity">
    <reaction evidence="5 6">
        <text>biotin + L-lysyl-[protein] + ATP = N(6)-biotinyl-L-lysyl-[protein] + AMP + diphosphate + H(+)</text>
        <dbReference type="Rhea" id="RHEA:11756"/>
        <dbReference type="Rhea" id="RHEA-COMP:9752"/>
        <dbReference type="Rhea" id="RHEA-COMP:10505"/>
        <dbReference type="ChEBI" id="CHEBI:15378"/>
        <dbReference type="ChEBI" id="CHEBI:29969"/>
        <dbReference type="ChEBI" id="CHEBI:30616"/>
        <dbReference type="ChEBI" id="CHEBI:33019"/>
        <dbReference type="ChEBI" id="CHEBI:57586"/>
        <dbReference type="ChEBI" id="CHEBI:83144"/>
        <dbReference type="ChEBI" id="CHEBI:456215"/>
        <dbReference type="EC" id="6.3.4.15"/>
    </reaction>
</comment>
<keyword evidence="6" id="KW-0805">Transcription regulation</keyword>
<dbReference type="Gene3D" id="2.30.30.100">
    <property type="match status" value="1"/>
</dbReference>
<feature type="binding site" evidence="6">
    <location>
        <position position="184"/>
    </location>
    <ligand>
        <name>biotin</name>
        <dbReference type="ChEBI" id="CHEBI:57586"/>
    </ligand>
</feature>
<comment type="similarity">
    <text evidence="6">Belongs to the biotin--protein ligase family.</text>
</comment>
<feature type="domain" description="BPL/LPL catalytic" evidence="7">
    <location>
        <begin position="70"/>
        <end position="255"/>
    </location>
</feature>
<dbReference type="InterPro" id="IPR036390">
    <property type="entry name" value="WH_DNA-bd_sf"/>
</dbReference>
<evidence type="ECO:0000256" key="5">
    <source>
        <dbReference type="ARBA" id="ARBA00047846"/>
    </source>
</evidence>
<keyword evidence="2 6" id="KW-0547">Nucleotide-binding</keyword>
<keyword evidence="3 6" id="KW-0067">ATP-binding</keyword>
<evidence type="ECO:0000256" key="2">
    <source>
        <dbReference type="ARBA" id="ARBA00022741"/>
    </source>
</evidence>
<keyword evidence="6" id="KW-0804">Transcription</keyword>
<feature type="binding site" evidence="6">
    <location>
        <begin position="117"/>
        <end position="119"/>
    </location>
    <ligand>
        <name>biotin</name>
        <dbReference type="ChEBI" id="CHEBI:57586"/>
    </ligand>
</feature>
<name>A0A1H1WUP1_9GAMM</name>
<dbReference type="InterPro" id="IPR008988">
    <property type="entry name" value="Transcriptional_repressor_C"/>
</dbReference>
<evidence type="ECO:0000256" key="4">
    <source>
        <dbReference type="ARBA" id="ARBA00023267"/>
    </source>
</evidence>
<keyword evidence="4 6" id="KW-0092">Biotin</keyword>
<keyword evidence="1 6" id="KW-0436">Ligase</keyword>
<keyword evidence="9" id="KW-1185">Reference proteome</keyword>
<feature type="DNA-binding region" description="H-T-H motif" evidence="6">
    <location>
        <begin position="17"/>
        <end position="36"/>
    </location>
</feature>
<dbReference type="InterPro" id="IPR045864">
    <property type="entry name" value="aa-tRNA-synth_II/BPL/LPL"/>
</dbReference>
<dbReference type="Pfam" id="PF03099">
    <property type="entry name" value="BPL_LplA_LipB"/>
    <property type="match status" value="1"/>
</dbReference>
<dbReference type="InterPro" id="IPR013196">
    <property type="entry name" value="HTH_11"/>
</dbReference>
<dbReference type="InterPro" id="IPR004408">
    <property type="entry name" value="Biotin_CoA_COase_ligase"/>
</dbReference>
<sequence>MLGKLLDLMSDGDFHSGEWLGQQLGVSRAAVWKSLKKLEEDGYPLYSVRGRGYCAPKGASLLDAERIIDRLPEDCRRRWEWRVVNEIDSTNAEAHRLVGKLGPHPLVVTSEQQRSGRGRRGRSWASPYGQNIYLTVVEPFEAGAQSLEGLSLVVGLALVEALEDAGYAGCQLKWPNDVLLDGSKLAGILIEIAGDLSAECVAVIGVGVNVLMSRSEHIDQQWTSLFLSDRSAELDRNRLIALFLARLHEALEIFRRDGFSSFVRVWSERDAWLGRMVRVVSGDNATEGIDLGVNDSGALRLSTGAGEVAMHGGEVSLRLVDAS</sequence>
<dbReference type="CDD" id="cd16442">
    <property type="entry name" value="BPL"/>
    <property type="match status" value="1"/>
</dbReference>
<dbReference type="InterPro" id="IPR003142">
    <property type="entry name" value="BPL_C"/>
</dbReference>
<dbReference type="EC" id="6.3.4.15" evidence="6"/>
<dbReference type="GO" id="GO:0003677">
    <property type="term" value="F:DNA binding"/>
    <property type="evidence" value="ECO:0007669"/>
    <property type="project" value="UniProtKB-UniRule"/>
</dbReference>
<reference evidence="9" key="1">
    <citation type="submission" date="2016-10" db="EMBL/GenBank/DDBJ databases">
        <authorList>
            <person name="Varghese N."/>
            <person name="Submissions S."/>
        </authorList>
    </citation>
    <scope>NUCLEOTIDE SEQUENCE [LARGE SCALE GENOMIC DNA]</scope>
    <source>
        <strain evidence="9">NRRL B-51270</strain>
    </source>
</reference>
<dbReference type="GO" id="GO:0006355">
    <property type="term" value="P:regulation of DNA-templated transcription"/>
    <property type="evidence" value="ECO:0007669"/>
    <property type="project" value="UniProtKB-UniRule"/>
</dbReference>
<dbReference type="GO" id="GO:0005737">
    <property type="term" value="C:cytoplasm"/>
    <property type="evidence" value="ECO:0007669"/>
    <property type="project" value="TreeGrafter"/>
</dbReference>
<keyword evidence="6" id="KW-0238">DNA-binding</keyword>
<dbReference type="InterPro" id="IPR030855">
    <property type="entry name" value="Bifunct_BirA"/>
</dbReference>
<comment type="function">
    <text evidence="6">Acts both as a biotin--[acetyl-CoA-carboxylase] ligase and a biotin-operon repressor. In the presence of ATP, BirA activates biotin to form the BirA-biotinyl-5'-adenylate (BirA-bio-5'-AMP or holoBirA) complex. HoloBirA can either transfer the biotinyl moiety to the biotin carboxyl carrier protein (BCCP) subunit of acetyl-CoA carboxylase, or bind to the biotin operator site and inhibit transcription of the operon.</text>
</comment>
<dbReference type="Gene3D" id="1.10.10.10">
    <property type="entry name" value="Winged helix-like DNA-binding domain superfamily/Winged helix DNA-binding domain"/>
    <property type="match status" value="1"/>
</dbReference>
<dbReference type="GO" id="GO:0005524">
    <property type="term" value="F:ATP binding"/>
    <property type="evidence" value="ECO:0007669"/>
    <property type="project" value="UniProtKB-UniRule"/>
</dbReference>
<protein>
    <recommendedName>
        <fullName evidence="6">Bifunctional ligase/repressor BirA</fullName>
    </recommendedName>
    <alternativeName>
        <fullName evidence="6">Biotin operon repressor</fullName>
    </alternativeName>
    <alternativeName>
        <fullName evidence="6">Biotin--[acetyl-CoA-carboxylase] ligase</fullName>
        <ecNumber evidence="6">6.3.4.15</ecNumber>
    </alternativeName>
    <alternativeName>
        <fullName evidence="6">Biotin--protein ligase</fullName>
    </alternativeName>
    <alternativeName>
        <fullName evidence="6">Biotin-[acetyl-CoA carboxylase] synthetase</fullName>
    </alternativeName>
</protein>
<dbReference type="Pfam" id="PF08279">
    <property type="entry name" value="HTH_11"/>
    <property type="match status" value="1"/>
</dbReference>
<evidence type="ECO:0000256" key="3">
    <source>
        <dbReference type="ARBA" id="ARBA00022840"/>
    </source>
</evidence>
<dbReference type="Proteomes" id="UP000243207">
    <property type="component" value="Chromosome I"/>
</dbReference>
<evidence type="ECO:0000259" key="7">
    <source>
        <dbReference type="PROSITE" id="PS51733"/>
    </source>
</evidence>
<keyword evidence="6" id="KW-0678">Repressor</keyword>
<feature type="binding site" evidence="6">
    <location>
        <position position="113"/>
    </location>
    <ligand>
        <name>biotin</name>
        <dbReference type="ChEBI" id="CHEBI:57586"/>
    </ligand>
</feature>
<dbReference type="RefSeq" id="WP_172829835.1">
    <property type="nucleotide sequence ID" value="NZ_LT629736.1"/>
</dbReference>
<dbReference type="STRING" id="487184.SAMN05216421_2687"/>
<dbReference type="InterPro" id="IPR036388">
    <property type="entry name" value="WH-like_DNA-bd_sf"/>
</dbReference>
<dbReference type="SUPFAM" id="SSF50037">
    <property type="entry name" value="C-terminal domain of transcriptional repressors"/>
    <property type="match status" value="1"/>
</dbReference>
<dbReference type="SUPFAM" id="SSF55681">
    <property type="entry name" value="Class II aaRS and biotin synthetases"/>
    <property type="match status" value="1"/>
</dbReference>
<dbReference type="PANTHER" id="PTHR12835">
    <property type="entry name" value="BIOTIN PROTEIN LIGASE"/>
    <property type="match status" value="1"/>
</dbReference>
<dbReference type="GO" id="GO:0004077">
    <property type="term" value="F:biotin--[biotin carboxyl-carrier protein] ligase activity"/>
    <property type="evidence" value="ECO:0007669"/>
    <property type="project" value="UniProtKB-UniRule"/>
</dbReference>
<dbReference type="InterPro" id="IPR004143">
    <property type="entry name" value="BPL_LPL_catalytic"/>
</dbReference>
<dbReference type="PROSITE" id="PS51733">
    <property type="entry name" value="BPL_LPL_CATALYTIC"/>
    <property type="match status" value="1"/>
</dbReference>
<organism evidence="8 9">
    <name type="scientific">Halopseudomonas xinjiangensis</name>
    <dbReference type="NCBI Taxonomy" id="487184"/>
    <lineage>
        <taxon>Bacteria</taxon>
        <taxon>Pseudomonadati</taxon>
        <taxon>Pseudomonadota</taxon>
        <taxon>Gammaproteobacteria</taxon>
        <taxon>Pseudomonadales</taxon>
        <taxon>Pseudomonadaceae</taxon>
        <taxon>Halopseudomonas</taxon>
    </lineage>
</organism>
<dbReference type="Gene3D" id="3.30.930.10">
    <property type="entry name" value="Bira Bifunctional Protein, Domain 2"/>
    <property type="match status" value="1"/>
</dbReference>
<dbReference type="SUPFAM" id="SSF46785">
    <property type="entry name" value="Winged helix' DNA-binding domain"/>
    <property type="match status" value="1"/>
</dbReference>
<dbReference type="Pfam" id="PF02237">
    <property type="entry name" value="BPL_C"/>
    <property type="match status" value="1"/>
</dbReference>
<accession>A0A1H1WUP1</accession>
<gene>
    <name evidence="6" type="primary">birA</name>
    <name evidence="8" type="ORF">SAMN05216421_2687</name>
</gene>
<dbReference type="NCBIfam" id="TIGR00121">
    <property type="entry name" value="birA_ligase"/>
    <property type="match status" value="1"/>
</dbReference>